<feature type="transmembrane region" description="Helical" evidence="1">
    <location>
        <begin position="47"/>
        <end position="67"/>
    </location>
</feature>
<evidence type="ECO:0000256" key="1">
    <source>
        <dbReference type="SAM" id="Phobius"/>
    </source>
</evidence>
<accession>A0A7C6A9P3</accession>
<dbReference type="AlphaFoldDB" id="A0A7C6A9P3"/>
<protein>
    <submittedName>
        <fullName evidence="2">Uncharacterized protein</fullName>
    </submittedName>
</protein>
<keyword evidence="1" id="KW-1133">Transmembrane helix</keyword>
<sequence length="73" mass="8135">MIGKRNQKVPGREIRRLHTTLTIRLIQSLTIILTPGLSTCLTQTQPLPFALVLPLAKHLAYLLPYLLGLPNPP</sequence>
<reference evidence="2" key="1">
    <citation type="journal article" date="2020" name="mSystems">
        <title>Genome- and Community-Level Interaction Insights into Carbon Utilization and Element Cycling Functions of Hydrothermarchaeota in Hydrothermal Sediment.</title>
        <authorList>
            <person name="Zhou Z."/>
            <person name="Liu Y."/>
            <person name="Xu W."/>
            <person name="Pan J."/>
            <person name="Luo Z.H."/>
            <person name="Li M."/>
        </authorList>
    </citation>
    <scope>NUCLEOTIDE SEQUENCE [LARGE SCALE GENOMIC DNA]</scope>
    <source>
        <strain evidence="2">SpSt-876</strain>
    </source>
</reference>
<name>A0A7C6A9P3_UNCW3</name>
<evidence type="ECO:0000313" key="2">
    <source>
        <dbReference type="EMBL" id="HHS51984.1"/>
    </source>
</evidence>
<keyword evidence="1" id="KW-0812">Transmembrane</keyword>
<feature type="transmembrane region" description="Helical" evidence="1">
    <location>
        <begin position="21"/>
        <end position="41"/>
    </location>
</feature>
<gene>
    <name evidence="2" type="ORF">ENW73_03820</name>
</gene>
<keyword evidence="1" id="KW-0472">Membrane</keyword>
<comment type="caution">
    <text evidence="2">The sequence shown here is derived from an EMBL/GenBank/DDBJ whole genome shotgun (WGS) entry which is preliminary data.</text>
</comment>
<dbReference type="EMBL" id="DTLI01000099">
    <property type="protein sequence ID" value="HHS51984.1"/>
    <property type="molecule type" value="Genomic_DNA"/>
</dbReference>
<proteinExistence type="predicted"/>
<organism evidence="2">
    <name type="scientific">candidate division WOR-3 bacterium</name>
    <dbReference type="NCBI Taxonomy" id="2052148"/>
    <lineage>
        <taxon>Bacteria</taxon>
        <taxon>Bacteria division WOR-3</taxon>
    </lineage>
</organism>